<sequence length="69" mass="7464">MKKVIGGGSEEPGDPNPDFCKLQGKGFIVCVSQDYEQGFNYPYMCCTTPADAQSFCPPGWLYSCETGLG</sequence>
<dbReference type="EMBL" id="JALGBH010000002">
    <property type="protein sequence ID" value="MCJ0743233.1"/>
    <property type="molecule type" value="Genomic_DNA"/>
</dbReference>
<comment type="caution">
    <text evidence="1">The sequence shown here is derived from an EMBL/GenBank/DDBJ whole genome shotgun (WGS) entry which is preliminary data.</text>
</comment>
<proteinExistence type="predicted"/>
<reference evidence="1" key="1">
    <citation type="submission" date="2022-03" db="EMBL/GenBank/DDBJ databases">
        <authorList>
            <person name="Woo C.Y."/>
        </authorList>
    </citation>
    <scope>NUCLEOTIDE SEQUENCE</scope>
    <source>
        <strain evidence="1">CYS-01</strain>
    </source>
</reference>
<gene>
    <name evidence="1" type="ORF">MMF97_10955</name>
</gene>
<keyword evidence="2" id="KW-1185">Reference proteome</keyword>
<dbReference type="RefSeq" id="WP_243362344.1">
    <property type="nucleotide sequence ID" value="NZ_JALGBH010000002.1"/>
</dbReference>
<evidence type="ECO:0000313" key="1">
    <source>
        <dbReference type="EMBL" id="MCJ0743233.1"/>
    </source>
</evidence>
<accession>A0ABS9ZY47</accession>
<name>A0ABS9ZY47_9SPHI</name>
<dbReference type="Proteomes" id="UP001165460">
    <property type="component" value="Unassembled WGS sequence"/>
</dbReference>
<evidence type="ECO:0000313" key="2">
    <source>
        <dbReference type="Proteomes" id="UP001165460"/>
    </source>
</evidence>
<protein>
    <submittedName>
        <fullName evidence="1">Uncharacterized protein</fullName>
    </submittedName>
</protein>
<organism evidence="1 2">
    <name type="scientific">Pedobacter montanisoli</name>
    <dbReference type="NCBI Taxonomy" id="2923277"/>
    <lineage>
        <taxon>Bacteria</taxon>
        <taxon>Pseudomonadati</taxon>
        <taxon>Bacteroidota</taxon>
        <taxon>Sphingobacteriia</taxon>
        <taxon>Sphingobacteriales</taxon>
        <taxon>Sphingobacteriaceae</taxon>
        <taxon>Pedobacter</taxon>
    </lineage>
</organism>